<dbReference type="RefSeq" id="WP_136462225.1">
    <property type="nucleotide sequence ID" value="NZ_SRKY01000002.1"/>
</dbReference>
<evidence type="ECO:0000313" key="2">
    <source>
        <dbReference type="EMBL" id="THH36623.1"/>
    </source>
</evidence>
<dbReference type="AlphaFoldDB" id="A0A4V3XKE3"/>
<dbReference type="Gene3D" id="3.30.160.150">
    <property type="entry name" value="Lipoprotein like domain"/>
    <property type="match status" value="1"/>
</dbReference>
<dbReference type="EMBL" id="SRKY01000002">
    <property type="protein sequence ID" value="THH36623.1"/>
    <property type="molecule type" value="Genomic_DNA"/>
</dbReference>
<feature type="chain" id="PRO_5020590010" description="LPS-assembly lipoprotein" evidence="1">
    <location>
        <begin position="18"/>
        <end position="160"/>
    </location>
</feature>
<keyword evidence="1" id="KW-0732">Signal</keyword>
<comment type="caution">
    <text evidence="2">The sequence shown here is derived from an EMBL/GenBank/DDBJ whole genome shotgun (WGS) entry which is preliminary data.</text>
</comment>
<dbReference type="GO" id="GO:0019867">
    <property type="term" value="C:outer membrane"/>
    <property type="evidence" value="ECO:0007669"/>
    <property type="project" value="InterPro"/>
</dbReference>
<evidence type="ECO:0000313" key="3">
    <source>
        <dbReference type="Proteomes" id="UP000306602"/>
    </source>
</evidence>
<sequence length="160" mass="17154">MSWLNRRLFLIAPLALAACGFTPVYGPGGTGTKLRDNVLVAAPKDRNGYLLVRQIEERLGRPSSPAYNLSLTLQTETQGLGIDEDGNIDRYNLIGAAGYVLSDAATGREVSSGTVNSFTGYSATGSTVETLASERDAYERLMVILGDQIVTRLLSAQLPE</sequence>
<dbReference type="PROSITE" id="PS51257">
    <property type="entry name" value="PROKAR_LIPOPROTEIN"/>
    <property type="match status" value="1"/>
</dbReference>
<dbReference type="InterPro" id="IPR007485">
    <property type="entry name" value="LPS_assembly_LptE"/>
</dbReference>
<dbReference type="Pfam" id="PF04390">
    <property type="entry name" value="LptE"/>
    <property type="match status" value="1"/>
</dbReference>
<evidence type="ECO:0008006" key="4">
    <source>
        <dbReference type="Google" id="ProtNLM"/>
    </source>
</evidence>
<feature type="signal peptide" evidence="1">
    <location>
        <begin position="1"/>
        <end position="17"/>
    </location>
</feature>
<dbReference type="Proteomes" id="UP000306602">
    <property type="component" value="Unassembled WGS sequence"/>
</dbReference>
<evidence type="ECO:0000256" key="1">
    <source>
        <dbReference type="SAM" id="SignalP"/>
    </source>
</evidence>
<keyword evidence="3" id="KW-1185">Reference proteome</keyword>
<accession>A0A4V3XKE3</accession>
<organism evidence="2 3">
    <name type="scientific">Aliishimia ponticola</name>
    <dbReference type="NCBI Taxonomy" id="2499833"/>
    <lineage>
        <taxon>Bacteria</taxon>
        <taxon>Pseudomonadati</taxon>
        <taxon>Pseudomonadota</taxon>
        <taxon>Alphaproteobacteria</taxon>
        <taxon>Rhodobacterales</taxon>
        <taxon>Paracoccaceae</taxon>
        <taxon>Aliishimia</taxon>
    </lineage>
</organism>
<dbReference type="OrthoDB" id="7629596at2"/>
<proteinExistence type="predicted"/>
<protein>
    <recommendedName>
        <fullName evidence="4">LPS-assembly lipoprotein</fullName>
    </recommendedName>
</protein>
<dbReference type="GO" id="GO:0043165">
    <property type="term" value="P:Gram-negative-bacterium-type cell outer membrane assembly"/>
    <property type="evidence" value="ECO:0007669"/>
    <property type="project" value="InterPro"/>
</dbReference>
<name>A0A4V3XKE3_9RHOB</name>
<reference evidence="2 3" key="1">
    <citation type="submission" date="2019-04" db="EMBL/GenBank/DDBJ databases">
        <title>Shimia ponticola sp. nov., isolated from seawater.</title>
        <authorList>
            <person name="Kim Y.-O."/>
            <person name="Yoon J.-H."/>
        </authorList>
    </citation>
    <scope>NUCLEOTIDE SEQUENCE [LARGE SCALE GENOMIC DNA]</scope>
    <source>
        <strain evidence="2 3">MYP11</strain>
    </source>
</reference>
<gene>
    <name evidence="2" type="ORF">E4Z66_06640</name>
</gene>